<comment type="similarity">
    <text evidence="4 14">Belongs to the pyruvate kinase family.</text>
</comment>
<dbReference type="InterPro" id="IPR015795">
    <property type="entry name" value="Pyrv_Knase_C"/>
</dbReference>
<evidence type="ECO:0000256" key="3">
    <source>
        <dbReference type="ARBA" id="ARBA00004997"/>
    </source>
</evidence>
<gene>
    <name evidence="17" type="ORF">AMSG_07272</name>
</gene>
<dbReference type="SUPFAM" id="SSF52935">
    <property type="entry name" value="PK C-terminal domain-like"/>
    <property type="match status" value="1"/>
</dbReference>
<comment type="cofactor">
    <cofactor evidence="2">
        <name>K(+)</name>
        <dbReference type="ChEBI" id="CHEBI:29103"/>
    </cofactor>
</comment>
<dbReference type="InterPro" id="IPR015813">
    <property type="entry name" value="Pyrv/PenolPyrv_kinase-like_dom"/>
</dbReference>
<dbReference type="SUPFAM" id="SSF51621">
    <property type="entry name" value="Phosphoenolpyruvate/pyruvate domain"/>
    <property type="match status" value="1"/>
</dbReference>
<dbReference type="Proteomes" id="UP000054408">
    <property type="component" value="Unassembled WGS sequence"/>
</dbReference>
<dbReference type="InterPro" id="IPR015806">
    <property type="entry name" value="Pyrv_Knase_insert_dom_sf"/>
</dbReference>
<evidence type="ECO:0000256" key="9">
    <source>
        <dbReference type="ARBA" id="ARBA00022777"/>
    </source>
</evidence>
<dbReference type="EMBL" id="GL349466">
    <property type="protein sequence ID" value="KNC51269.1"/>
    <property type="molecule type" value="Genomic_DNA"/>
</dbReference>
<keyword evidence="10" id="KW-0067">ATP-binding</keyword>
<dbReference type="PRINTS" id="PR01050">
    <property type="entry name" value="PYRUVTKNASE"/>
</dbReference>
<evidence type="ECO:0000313" key="18">
    <source>
        <dbReference type="Proteomes" id="UP000054408"/>
    </source>
</evidence>
<name>A0A0L0DG21_THETB</name>
<dbReference type="GO" id="GO:0005524">
    <property type="term" value="F:ATP binding"/>
    <property type="evidence" value="ECO:0007669"/>
    <property type="project" value="UniProtKB-KW"/>
</dbReference>
<keyword evidence="18" id="KW-1185">Reference proteome</keyword>
<dbReference type="RefSeq" id="XP_013756197.1">
    <property type="nucleotide sequence ID" value="XM_013900743.1"/>
</dbReference>
<evidence type="ECO:0000256" key="10">
    <source>
        <dbReference type="ARBA" id="ARBA00022840"/>
    </source>
</evidence>
<dbReference type="Gene3D" id="3.20.20.60">
    <property type="entry name" value="Phosphoenolpyruvate-binding domains"/>
    <property type="match status" value="1"/>
</dbReference>
<evidence type="ECO:0000256" key="6">
    <source>
        <dbReference type="ARBA" id="ARBA00022679"/>
    </source>
</evidence>
<keyword evidence="13 17" id="KW-0670">Pyruvate</keyword>
<dbReference type="InterPro" id="IPR036918">
    <property type="entry name" value="Pyrv_Knase_C_sf"/>
</dbReference>
<dbReference type="GO" id="GO:0030955">
    <property type="term" value="F:potassium ion binding"/>
    <property type="evidence" value="ECO:0007669"/>
    <property type="project" value="InterPro"/>
</dbReference>
<dbReference type="STRING" id="461836.A0A0L0DG21"/>
<dbReference type="FunFam" id="3.20.20.60:FF:000025">
    <property type="entry name" value="Pyruvate kinase"/>
    <property type="match status" value="1"/>
</dbReference>
<dbReference type="GO" id="GO:0004743">
    <property type="term" value="F:pyruvate kinase activity"/>
    <property type="evidence" value="ECO:0007669"/>
    <property type="project" value="UniProtKB-EC"/>
</dbReference>
<proteinExistence type="inferred from homology"/>
<dbReference type="eggNOG" id="KOG2323">
    <property type="taxonomic scope" value="Eukaryota"/>
</dbReference>
<dbReference type="Gene3D" id="2.40.33.10">
    <property type="entry name" value="PK beta-barrel domain-like"/>
    <property type="match status" value="1"/>
</dbReference>
<keyword evidence="6 14" id="KW-0808">Transferase</keyword>
<keyword evidence="9 14" id="KW-0418">Kinase</keyword>
<evidence type="ECO:0000256" key="2">
    <source>
        <dbReference type="ARBA" id="ARBA00001958"/>
    </source>
</evidence>
<organism evidence="17 18">
    <name type="scientific">Thecamonas trahens ATCC 50062</name>
    <dbReference type="NCBI Taxonomy" id="461836"/>
    <lineage>
        <taxon>Eukaryota</taxon>
        <taxon>Apusozoa</taxon>
        <taxon>Apusomonadida</taxon>
        <taxon>Apusomonadidae</taxon>
        <taxon>Thecamonas</taxon>
    </lineage>
</organism>
<evidence type="ECO:0000256" key="1">
    <source>
        <dbReference type="ARBA" id="ARBA00001946"/>
    </source>
</evidence>
<dbReference type="GO" id="GO:0000287">
    <property type="term" value="F:magnesium ion binding"/>
    <property type="evidence" value="ECO:0007669"/>
    <property type="project" value="InterPro"/>
</dbReference>
<evidence type="ECO:0000256" key="11">
    <source>
        <dbReference type="ARBA" id="ARBA00022842"/>
    </source>
</evidence>
<feature type="domain" description="Pyruvate kinase barrel" evidence="15">
    <location>
        <begin position="40"/>
        <end position="379"/>
    </location>
</feature>
<evidence type="ECO:0000256" key="5">
    <source>
        <dbReference type="ARBA" id="ARBA00012142"/>
    </source>
</evidence>
<evidence type="ECO:0000256" key="8">
    <source>
        <dbReference type="ARBA" id="ARBA00022741"/>
    </source>
</evidence>
<keyword evidence="7" id="KW-0479">Metal-binding</keyword>
<evidence type="ECO:0000256" key="12">
    <source>
        <dbReference type="ARBA" id="ARBA00023152"/>
    </source>
</evidence>
<keyword evidence="11 14" id="KW-0460">Magnesium</keyword>
<evidence type="ECO:0000256" key="14">
    <source>
        <dbReference type="RuleBase" id="RU000504"/>
    </source>
</evidence>
<reference evidence="17 18" key="1">
    <citation type="submission" date="2010-05" db="EMBL/GenBank/DDBJ databases">
        <title>The Genome Sequence of Thecamonas trahens ATCC 50062.</title>
        <authorList>
            <consortium name="The Broad Institute Genome Sequencing Platform"/>
            <person name="Russ C."/>
            <person name="Cuomo C."/>
            <person name="Shea T."/>
            <person name="Young S.K."/>
            <person name="Zeng Q."/>
            <person name="Koehrsen M."/>
            <person name="Haas B."/>
            <person name="Borodovsky M."/>
            <person name="Guigo R."/>
            <person name="Alvarado L."/>
            <person name="Berlin A."/>
            <person name="Bochicchio J."/>
            <person name="Borenstein D."/>
            <person name="Chapman S."/>
            <person name="Chen Z."/>
            <person name="Freedman E."/>
            <person name="Gellesch M."/>
            <person name="Goldberg J."/>
            <person name="Griggs A."/>
            <person name="Gujja S."/>
            <person name="Heilman E."/>
            <person name="Heiman D."/>
            <person name="Hepburn T."/>
            <person name="Howarth C."/>
            <person name="Jen D."/>
            <person name="Larson L."/>
            <person name="Mehta T."/>
            <person name="Park D."/>
            <person name="Pearson M."/>
            <person name="Roberts A."/>
            <person name="Saif S."/>
            <person name="Shenoy N."/>
            <person name="Sisk P."/>
            <person name="Stolte C."/>
            <person name="Sykes S."/>
            <person name="Thomson T."/>
            <person name="Walk T."/>
            <person name="White J."/>
            <person name="Yandava C."/>
            <person name="Burger G."/>
            <person name="Gray M.W."/>
            <person name="Holland P.W.H."/>
            <person name="King N."/>
            <person name="Lang F.B.F."/>
            <person name="Roger A.J."/>
            <person name="Ruiz-Trillo I."/>
            <person name="Lander E."/>
            <person name="Nusbaum C."/>
        </authorList>
    </citation>
    <scope>NUCLEOTIDE SEQUENCE [LARGE SCALE GENOMIC DNA]</scope>
    <source>
        <strain evidence="17 18">ATCC 50062</strain>
    </source>
</reference>
<evidence type="ECO:0000313" key="17">
    <source>
        <dbReference type="EMBL" id="KNC51269.1"/>
    </source>
</evidence>
<dbReference type="NCBIfam" id="NF004491">
    <property type="entry name" value="PRK05826.1"/>
    <property type="match status" value="1"/>
</dbReference>
<evidence type="ECO:0000256" key="7">
    <source>
        <dbReference type="ARBA" id="ARBA00022723"/>
    </source>
</evidence>
<protein>
    <recommendedName>
        <fullName evidence="5 14">Pyruvate kinase</fullName>
        <ecNumber evidence="5 14">2.7.1.40</ecNumber>
    </recommendedName>
</protein>
<dbReference type="Pfam" id="PF02887">
    <property type="entry name" value="PK_C"/>
    <property type="match status" value="1"/>
</dbReference>
<evidence type="ECO:0000256" key="4">
    <source>
        <dbReference type="ARBA" id="ARBA00008663"/>
    </source>
</evidence>
<comment type="catalytic activity">
    <reaction evidence="14">
        <text>pyruvate + ATP = phosphoenolpyruvate + ADP + H(+)</text>
        <dbReference type="Rhea" id="RHEA:18157"/>
        <dbReference type="ChEBI" id="CHEBI:15361"/>
        <dbReference type="ChEBI" id="CHEBI:15378"/>
        <dbReference type="ChEBI" id="CHEBI:30616"/>
        <dbReference type="ChEBI" id="CHEBI:58702"/>
        <dbReference type="ChEBI" id="CHEBI:456216"/>
        <dbReference type="EC" id="2.7.1.40"/>
    </reaction>
</comment>
<dbReference type="Gene3D" id="3.40.1380.20">
    <property type="entry name" value="Pyruvate kinase, C-terminal domain"/>
    <property type="match status" value="1"/>
</dbReference>
<dbReference type="NCBIfam" id="TIGR01064">
    <property type="entry name" value="pyruv_kin"/>
    <property type="match status" value="1"/>
</dbReference>
<dbReference type="InterPro" id="IPR015793">
    <property type="entry name" value="Pyrv_Knase_brl"/>
</dbReference>
<dbReference type="UniPathway" id="UPA00109">
    <property type="reaction ID" value="UER00188"/>
</dbReference>
<comment type="pathway">
    <text evidence="3 14">Carbohydrate degradation; glycolysis; pyruvate from D-glyceraldehyde 3-phosphate: step 5/5.</text>
</comment>
<evidence type="ECO:0000256" key="13">
    <source>
        <dbReference type="ARBA" id="ARBA00023317"/>
    </source>
</evidence>
<evidence type="ECO:0000259" key="16">
    <source>
        <dbReference type="Pfam" id="PF02887"/>
    </source>
</evidence>
<dbReference type="InterPro" id="IPR011037">
    <property type="entry name" value="Pyrv_Knase-like_insert_dom_sf"/>
</dbReference>
<accession>A0A0L0DG21</accession>
<feature type="domain" description="Pyruvate kinase C-terminal" evidence="16">
    <location>
        <begin position="426"/>
        <end position="510"/>
    </location>
</feature>
<dbReference type="SUPFAM" id="SSF50800">
    <property type="entry name" value="PK beta-barrel domain-like"/>
    <property type="match status" value="1"/>
</dbReference>
<dbReference type="FunFam" id="2.40.33.10:FF:000001">
    <property type="entry name" value="Pyruvate kinase"/>
    <property type="match status" value="1"/>
</dbReference>
<dbReference type="EC" id="2.7.1.40" evidence="5 14"/>
<dbReference type="InterPro" id="IPR001697">
    <property type="entry name" value="Pyr_Knase"/>
</dbReference>
<keyword evidence="12 14" id="KW-0324">Glycolysis</keyword>
<dbReference type="OMA" id="RVHHIGE"/>
<dbReference type="GO" id="GO:0016301">
    <property type="term" value="F:kinase activity"/>
    <property type="evidence" value="ECO:0007669"/>
    <property type="project" value="UniProtKB-KW"/>
</dbReference>
<dbReference type="PANTHER" id="PTHR11817">
    <property type="entry name" value="PYRUVATE KINASE"/>
    <property type="match status" value="1"/>
</dbReference>
<dbReference type="InterPro" id="IPR018209">
    <property type="entry name" value="Pyrv_Knase_AS"/>
</dbReference>
<dbReference type="AlphaFoldDB" id="A0A0L0DG21"/>
<dbReference type="PROSITE" id="PS00110">
    <property type="entry name" value="PYRUVATE_KINASE"/>
    <property type="match status" value="1"/>
</dbReference>
<dbReference type="InterPro" id="IPR040442">
    <property type="entry name" value="Pyrv_kinase-like_dom_sf"/>
</dbReference>
<sequence>MFRTCINIGLRQHAGIVQRSVSSLSKLVDLDVRHPHSRDRKTKVICTVGPATWDASGISSLLDAGMNVMRLNFSHGSYEDKAKAIATLRAELDRNARSDVDFDDGSCEDLCAIAADTKGPEIRTGAVADGAKAVELVGGSTVEITTDPQFATSCTASRLFLDYPDFANEVSEGQTVFVDDGLIELTVTGLHPGEGAVDAKVVNGGMLGSGKGINLPGASLSLPAVSERDAADLAFAVEQDMDIVFGSFIRSAADIADIRTALGPAGAHIMVMAKIENWEGVLNFDEILAASDGIMVARGDLGIEVPASKVFLAQKSMLAKCVLAGKPAIVATQMLESMVKNPRPTRAEVSDVGNAVVDGADAVMLSGETAVGAYPQAAVQIMGKVCQEAEAVIDHGELGASIRGRHAAYEDVLVSVGDHHKDATRDAIASAATDAAARIQSPVIVVLSASGGTARDVARFRPEVPIVAVTDDARVARQLNVSKGVFPVVVAPAPLDAMRASGVAFGKSLGLPSATTPTRRSASM</sequence>
<dbReference type="OrthoDB" id="108365at2759"/>
<keyword evidence="8" id="KW-0547">Nucleotide-binding</keyword>
<dbReference type="Pfam" id="PF00224">
    <property type="entry name" value="PK"/>
    <property type="match status" value="1"/>
</dbReference>
<evidence type="ECO:0000259" key="15">
    <source>
        <dbReference type="Pfam" id="PF00224"/>
    </source>
</evidence>
<comment type="cofactor">
    <cofactor evidence="1">
        <name>Mg(2+)</name>
        <dbReference type="ChEBI" id="CHEBI:18420"/>
    </cofactor>
</comment>
<dbReference type="GeneID" id="25566225"/>